<dbReference type="PROSITE" id="PS51257">
    <property type="entry name" value="PROKAR_LIPOPROTEIN"/>
    <property type="match status" value="1"/>
</dbReference>
<name>A0A7W8KCT0_9DEIO</name>
<feature type="signal peptide" evidence="2">
    <location>
        <begin position="1"/>
        <end position="26"/>
    </location>
</feature>
<gene>
    <name evidence="3" type="ORF">HNQ07_001188</name>
</gene>
<accession>A0A7W8KCT0</accession>
<organism evidence="3 4">
    <name type="scientific">Deinococcus metalli</name>
    <dbReference type="NCBI Taxonomy" id="1141878"/>
    <lineage>
        <taxon>Bacteria</taxon>
        <taxon>Thermotogati</taxon>
        <taxon>Deinococcota</taxon>
        <taxon>Deinococci</taxon>
        <taxon>Deinococcales</taxon>
        <taxon>Deinococcaceae</taxon>
        <taxon>Deinococcus</taxon>
    </lineage>
</organism>
<dbReference type="PANTHER" id="PTHR46773:SF5">
    <property type="entry name" value="OS04G0487100 PROTEIN"/>
    <property type="match status" value="1"/>
</dbReference>
<dbReference type="SMART" id="SM00612">
    <property type="entry name" value="Kelch"/>
    <property type="match status" value="4"/>
</dbReference>
<evidence type="ECO:0000256" key="1">
    <source>
        <dbReference type="SAM" id="MobiDB-lite"/>
    </source>
</evidence>
<dbReference type="InterPro" id="IPR011043">
    <property type="entry name" value="Gal_Oxase/kelch_b-propeller"/>
</dbReference>
<dbReference type="PANTHER" id="PTHR46773">
    <property type="match status" value="1"/>
</dbReference>
<feature type="chain" id="PRO_5030692416" evidence="2">
    <location>
        <begin position="27"/>
        <end position="363"/>
    </location>
</feature>
<dbReference type="RefSeq" id="WP_184109999.1">
    <property type="nucleotide sequence ID" value="NZ_BNAJ01000002.1"/>
</dbReference>
<sequence length="363" mass="37486">MSTPRSAPAVARVRAVLLSALLMSCAAPPASTPTTPATPDSPVPPPVVSPAQTSPLAWSALAPSPTTLYEGQGTAAEGRLYVIGGFDHNDGQDPIATAAVHVYDPATDTWTTRHDAPEAITHAGVAADGQDLYVAGGFIGDHPGPDTDHVWRYDTRADTWTAMPPLPSPRGAGALVRVGRTLHYVGGTERDASGTDVRDDADHFVLSLDAPTMWHTAAPLPRARNHLGAAVLDGVIYVVGGQHLGDEAYGDVTEVERYDSATDTWTAVAPLPVPLGHVSASTVVWNSKVLAIGGVTTATHAGAIEGEEVGSVFAYDPATNTWSALTSLPGPRQSPVADVIGGALIVTTGSTAQGPVADTWQGR</sequence>
<keyword evidence="2" id="KW-0732">Signal</keyword>
<dbReference type="SUPFAM" id="SSF50965">
    <property type="entry name" value="Galactose oxidase, central domain"/>
    <property type="match status" value="1"/>
</dbReference>
<evidence type="ECO:0000313" key="4">
    <source>
        <dbReference type="Proteomes" id="UP000539473"/>
    </source>
</evidence>
<proteinExistence type="predicted"/>
<dbReference type="Gene3D" id="2.120.10.80">
    <property type="entry name" value="Kelch-type beta propeller"/>
    <property type="match status" value="2"/>
</dbReference>
<evidence type="ECO:0000313" key="3">
    <source>
        <dbReference type="EMBL" id="MBB5375731.1"/>
    </source>
</evidence>
<dbReference type="Proteomes" id="UP000539473">
    <property type="component" value="Unassembled WGS sequence"/>
</dbReference>
<dbReference type="InterPro" id="IPR006652">
    <property type="entry name" value="Kelch_1"/>
</dbReference>
<dbReference type="InterPro" id="IPR053256">
    <property type="entry name" value="Kelch_repeat-containing"/>
</dbReference>
<feature type="compositionally biased region" description="Low complexity" evidence="1">
    <location>
        <begin position="28"/>
        <end position="38"/>
    </location>
</feature>
<dbReference type="EMBL" id="JACHFK010000002">
    <property type="protein sequence ID" value="MBB5375731.1"/>
    <property type="molecule type" value="Genomic_DNA"/>
</dbReference>
<comment type="caution">
    <text evidence="3">The sequence shown here is derived from an EMBL/GenBank/DDBJ whole genome shotgun (WGS) entry which is preliminary data.</text>
</comment>
<dbReference type="Pfam" id="PF01344">
    <property type="entry name" value="Kelch_1"/>
    <property type="match status" value="4"/>
</dbReference>
<evidence type="ECO:0000256" key="2">
    <source>
        <dbReference type="SAM" id="SignalP"/>
    </source>
</evidence>
<feature type="region of interest" description="Disordered" evidence="1">
    <location>
        <begin position="28"/>
        <end position="47"/>
    </location>
</feature>
<dbReference type="InterPro" id="IPR015915">
    <property type="entry name" value="Kelch-typ_b-propeller"/>
</dbReference>
<reference evidence="3 4" key="1">
    <citation type="submission" date="2020-08" db="EMBL/GenBank/DDBJ databases">
        <title>Genomic Encyclopedia of Type Strains, Phase IV (KMG-IV): sequencing the most valuable type-strain genomes for metagenomic binning, comparative biology and taxonomic classification.</title>
        <authorList>
            <person name="Goeker M."/>
        </authorList>
    </citation>
    <scope>NUCLEOTIDE SEQUENCE [LARGE SCALE GENOMIC DNA]</scope>
    <source>
        <strain evidence="3 4">DSM 27521</strain>
    </source>
</reference>
<dbReference type="AlphaFoldDB" id="A0A7W8KCT0"/>
<dbReference type="PRINTS" id="PR00501">
    <property type="entry name" value="KELCHREPEAT"/>
</dbReference>
<protein>
    <submittedName>
        <fullName evidence="3">N-acetylneuraminic acid mutarotase</fullName>
    </submittedName>
</protein>